<evidence type="ECO:0000256" key="4">
    <source>
        <dbReference type="ARBA" id="ARBA00022989"/>
    </source>
</evidence>
<feature type="transmembrane region" description="Helical" evidence="6">
    <location>
        <begin position="111"/>
        <end position="134"/>
    </location>
</feature>
<comment type="subcellular location">
    <subcellularLocation>
        <location evidence="1">Cell membrane</location>
        <topology evidence="1">Multi-pass membrane protein</topology>
    </subcellularLocation>
</comment>
<evidence type="ECO:0000313" key="8">
    <source>
        <dbReference type="Proteomes" id="UP000034127"/>
    </source>
</evidence>
<feature type="transmembrane region" description="Helical" evidence="6">
    <location>
        <begin position="71"/>
        <end position="91"/>
    </location>
</feature>
<evidence type="ECO:0000256" key="2">
    <source>
        <dbReference type="ARBA" id="ARBA00022475"/>
    </source>
</evidence>
<protein>
    <submittedName>
        <fullName evidence="7">Lysine exporter protein (LYSE/YGGA)</fullName>
    </submittedName>
</protein>
<keyword evidence="2" id="KW-1003">Cell membrane</keyword>
<dbReference type="InterPro" id="IPR001123">
    <property type="entry name" value="LeuE-type"/>
</dbReference>
<evidence type="ECO:0000256" key="1">
    <source>
        <dbReference type="ARBA" id="ARBA00004651"/>
    </source>
</evidence>
<sequence length="204" mass="22162">MKVFKNGLITGLIFQLAIGPVFFFIVNLTLQKTMLDGLAGVIGVTLADYFYIALAIIGVGKILENNKIKKAFGIVSSVVLILFGLTMLKGVANIQISANTIIDSANIFSSFLSVFLLTISSPLTIVFWTGVFAAKTIELNYSKKELFIFGLSTGLATFIFMSLSVILFSLIKQIVPIILIQLLNGLVGFLLVGYGILRLKKSLQ</sequence>
<organism evidence="7 8">
    <name type="scientific">Candidatus Roizmanbacteria bacterium GW2011_GWC2_35_12</name>
    <dbReference type="NCBI Taxonomy" id="1618485"/>
    <lineage>
        <taxon>Bacteria</taxon>
        <taxon>Candidatus Roizmaniibacteriota</taxon>
    </lineage>
</organism>
<dbReference type="GO" id="GO:0015171">
    <property type="term" value="F:amino acid transmembrane transporter activity"/>
    <property type="evidence" value="ECO:0007669"/>
    <property type="project" value="TreeGrafter"/>
</dbReference>
<evidence type="ECO:0000256" key="5">
    <source>
        <dbReference type="ARBA" id="ARBA00023136"/>
    </source>
</evidence>
<dbReference type="Pfam" id="PF01810">
    <property type="entry name" value="LysE"/>
    <property type="match status" value="1"/>
</dbReference>
<reference evidence="7 8" key="1">
    <citation type="journal article" date="2015" name="Nature">
        <title>rRNA introns, odd ribosomes, and small enigmatic genomes across a large radiation of phyla.</title>
        <authorList>
            <person name="Brown C.T."/>
            <person name="Hug L.A."/>
            <person name="Thomas B.C."/>
            <person name="Sharon I."/>
            <person name="Castelle C.J."/>
            <person name="Singh A."/>
            <person name="Wilkins M.J."/>
            <person name="Williams K.H."/>
            <person name="Banfield J.F."/>
        </authorList>
    </citation>
    <scope>NUCLEOTIDE SEQUENCE [LARGE SCALE GENOMIC DNA]</scope>
</reference>
<proteinExistence type="predicted"/>
<dbReference type="PANTHER" id="PTHR30086">
    <property type="entry name" value="ARGININE EXPORTER PROTEIN ARGO"/>
    <property type="match status" value="1"/>
</dbReference>
<feature type="transmembrane region" description="Helical" evidence="6">
    <location>
        <begin position="7"/>
        <end position="26"/>
    </location>
</feature>
<dbReference type="AlphaFoldDB" id="A0A0G0DVW4"/>
<comment type="caution">
    <text evidence="7">The sequence shown here is derived from an EMBL/GenBank/DDBJ whole genome shotgun (WGS) entry which is preliminary data.</text>
</comment>
<feature type="transmembrane region" description="Helical" evidence="6">
    <location>
        <begin position="146"/>
        <end position="171"/>
    </location>
</feature>
<keyword evidence="5 6" id="KW-0472">Membrane</keyword>
<dbReference type="EMBL" id="LBPX01000020">
    <property type="protein sequence ID" value="KKP67140.1"/>
    <property type="molecule type" value="Genomic_DNA"/>
</dbReference>
<dbReference type="GO" id="GO:0005886">
    <property type="term" value="C:plasma membrane"/>
    <property type="evidence" value="ECO:0007669"/>
    <property type="project" value="UniProtKB-SubCell"/>
</dbReference>
<feature type="transmembrane region" description="Helical" evidence="6">
    <location>
        <begin position="38"/>
        <end position="59"/>
    </location>
</feature>
<evidence type="ECO:0000256" key="6">
    <source>
        <dbReference type="SAM" id="Phobius"/>
    </source>
</evidence>
<keyword evidence="3 6" id="KW-0812">Transmembrane</keyword>
<dbReference type="Proteomes" id="UP000034127">
    <property type="component" value="Unassembled WGS sequence"/>
</dbReference>
<dbReference type="PANTHER" id="PTHR30086:SF20">
    <property type="entry name" value="ARGININE EXPORTER PROTEIN ARGO-RELATED"/>
    <property type="match status" value="1"/>
</dbReference>
<feature type="transmembrane region" description="Helical" evidence="6">
    <location>
        <begin position="177"/>
        <end position="197"/>
    </location>
</feature>
<evidence type="ECO:0000256" key="3">
    <source>
        <dbReference type="ARBA" id="ARBA00022692"/>
    </source>
</evidence>
<gene>
    <name evidence="7" type="ORF">UR63_C0020G0012</name>
</gene>
<keyword evidence="4 6" id="KW-1133">Transmembrane helix</keyword>
<accession>A0A0G0DVW4</accession>
<name>A0A0G0DVW4_9BACT</name>
<evidence type="ECO:0000313" key="7">
    <source>
        <dbReference type="EMBL" id="KKP67140.1"/>
    </source>
</evidence>